<evidence type="ECO:0000259" key="3">
    <source>
        <dbReference type="PROSITE" id="PS50893"/>
    </source>
</evidence>
<feature type="domain" description="ABC transporter" evidence="3">
    <location>
        <begin position="2"/>
        <end position="182"/>
    </location>
</feature>
<accession>A0ABR7ECX8</accession>
<dbReference type="GO" id="GO:0005524">
    <property type="term" value="F:ATP binding"/>
    <property type="evidence" value="ECO:0007669"/>
    <property type="project" value="UniProtKB-KW"/>
</dbReference>
<protein>
    <submittedName>
        <fullName evidence="4">Amino acid ABC transporter ATP-binding protein</fullName>
    </submittedName>
</protein>
<dbReference type="InterPro" id="IPR050086">
    <property type="entry name" value="MetN_ABC_transporter-like"/>
</dbReference>
<evidence type="ECO:0000256" key="1">
    <source>
        <dbReference type="ARBA" id="ARBA00005417"/>
    </source>
</evidence>
<gene>
    <name evidence="4" type="ORF">H8S18_04760</name>
</gene>
<keyword evidence="5" id="KW-1185">Reference proteome</keyword>
<sequence>MISIQNVSKQFGNMYALRHVDLEIETGEKTVIIGPSRSGKSTLIRCINGFEHPTKGRIVVDGIDVTAKKVDARKLYADVAMVFQDFNLYPHKTVLENVTIAPIRVHHIPREEAERSGAEYLQRVGLCDKVAEYPTKLSGGRDAVFHFAKKFSCSLQIAQGAEHYFHTPAQLRKFEKWLQQTLR</sequence>
<dbReference type="SUPFAM" id="SSF52540">
    <property type="entry name" value="P-loop containing nucleoside triphosphate hydrolases"/>
    <property type="match status" value="1"/>
</dbReference>
<dbReference type="Pfam" id="PF00005">
    <property type="entry name" value="ABC_tran"/>
    <property type="match status" value="1"/>
</dbReference>
<evidence type="ECO:0000313" key="4">
    <source>
        <dbReference type="EMBL" id="MBC5647637.1"/>
    </source>
</evidence>
<organism evidence="4 5">
    <name type="scientific">Christensenella tenuis</name>
    <dbReference type="NCBI Taxonomy" id="2763033"/>
    <lineage>
        <taxon>Bacteria</taxon>
        <taxon>Bacillati</taxon>
        <taxon>Bacillota</taxon>
        <taxon>Clostridia</taxon>
        <taxon>Christensenellales</taxon>
        <taxon>Christensenellaceae</taxon>
        <taxon>Christensenella</taxon>
    </lineage>
</organism>
<dbReference type="PANTHER" id="PTHR43166:SF4">
    <property type="entry name" value="PHOSPHONATES IMPORT ATP-BINDING PROTEIN PHNC"/>
    <property type="match status" value="1"/>
</dbReference>
<dbReference type="InterPro" id="IPR003439">
    <property type="entry name" value="ABC_transporter-like_ATP-bd"/>
</dbReference>
<evidence type="ECO:0000256" key="2">
    <source>
        <dbReference type="ARBA" id="ARBA00022448"/>
    </source>
</evidence>
<reference evidence="4 5" key="1">
    <citation type="submission" date="2020-08" db="EMBL/GenBank/DDBJ databases">
        <title>Genome public.</title>
        <authorList>
            <person name="Liu C."/>
            <person name="Sun Q."/>
        </authorList>
    </citation>
    <scope>NUCLEOTIDE SEQUENCE [LARGE SCALE GENOMIC DNA]</scope>
    <source>
        <strain evidence="4 5">NSJ-35</strain>
    </source>
</reference>
<keyword evidence="4" id="KW-0067">ATP-binding</keyword>
<dbReference type="RefSeq" id="WP_186857157.1">
    <property type="nucleotide sequence ID" value="NZ_JACOON010000002.1"/>
</dbReference>
<name>A0ABR7ECX8_9FIRM</name>
<proteinExistence type="inferred from homology"/>
<dbReference type="EMBL" id="JACOON010000002">
    <property type="protein sequence ID" value="MBC5647637.1"/>
    <property type="molecule type" value="Genomic_DNA"/>
</dbReference>
<dbReference type="InterPro" id="IPR027417">
    <property type="entry name" value="P-loop_NTPase"/>
</dbReference>
<keyword evidence="4" id="KW-0547">Nucleotide-binding</keyword>
<dbReference type="PROSITE" id="PS50893">
    <property type="entry name" value="ABC_TRANSPORTER_2"/>
    <property type="match status" value="1"/>
</dbReference>
<evidence type="ECO:0000313" key="5">
    <source>
        <dbReference type="Proteomes" id="UP000606889"/>
    </source>
</evidence>
<comment type="similarity">
    <text evidence="1">Belongs to the ABC transporter superfamily.</text>
</comment>
<dbReference type="Proteomes" id="UP000606889">
    <property type="component" value="Unassembled WGS sequence"/>
</dbReference>
<dbReference type="Gene3D" id="3.40.50.300">
    <property type="entry name" value="P-loop containing nucleotide triphosphate hydrolases"/>
    <property type="match status" value="1"/>
</dbReference>
<keyword evidence="2" id="KW-0813">Transport</keyword>
<dbReference type="PANTHER" id="PTHR43166">
    <property type="entry name" value="AMINO ACID IMPORT ATP-BINDING PROTEIN"/>
    <property type="match status" value="1"/>
</dbReference>
<comment type="caution">
    <text evidence="4">The sequence shown here is derived from an EMBL/GenBank/DDBJ whole genome shotgun (WGS) entry which is preliminary data.</text>
</comment>